<dbReference type="RefSeq" id="WP_145085665.1">
    <property type="nucleotide sequence ID" value="NZ_DAMBUX010000013.1"/>
</dbReference>
<comment type="caution">
    <text evidence="1">The sequence shown here is derived from an EMBL/GenBank/DDBJ whole genome shotgun (WGS) entry which is preliminary data.</text>
</comment>
<dbReference type="SUPFAM" id="SSF55331">
    <property type="entry name" value="Tautomerase/MIF"/>
    <property type="match status" value="1"/>
</dbReference>
<accession>A0A562J5N4</accession>
<organism evidence="1 2">
    <name type="scientific">Sedimentibacter saalensis</name>
    <dbReference type="NCBI Taxonomy" id="130788"/>
    <lineage>
        <taxon>Bacteria</taxon>
        <taxon>Bacillati</taxon>
        <taxon>Bacillota</taxon>
        <taxon>Tissierellia</taxon>
        <taxon>Sedimentibacter</taxon>
    </lineage>
</organism>
<name>A0A562J5N4_9FIRM</name>
<dbReference type="InterPro" id="IPR014347">
    <property type="entry name" value="Tautomerase/MIF_sf"/>
</dbReference>
<protein>
    <submittedName>
        <fullName evidence="1">Uncharacterized protein DUF1904</fullName>
    </submittedName>
</protein>
<reference evidence="1 2" key="1">
    <citation type="submission" date="2019-07" db="EMBL/GenBank/DDBJ databases">
        <title>Genomic Encyclopedia of Type Strains, Phase I: the one thousand microbial genomes (KMG-I) project.</title>
        <authorList>
            <person name="Kyrpides N."/>
        </authorList>
    </citation>
    <scope>NUCLEOTIDE SEQUENCE [LARGE SCALE GENOMIC DNA]</scope>
    <source>
        <strain evidence="1 2">DSM 13558</strain>
    </source>
</reference>
<dbReference type="AlphaFoldDB" id="A0A562J5N4"/>
<dbReference type="Proteomes" id="UP000315343">
    <property type="component" value="Unassembled WGS sequence"/>
</dbReference>
<sequence>MPALRFRAIDMNKALTISKLMIDDLQELIQCPREYFSIEVVSSSFIMDEKVVEGLPAVDVLWFDRGQEVQDKAAMIITKHINLLGYKNVDVIFQALEKSRYYENGEHF</sequence>
<dbReference type="Pfam" id="PF08921">
    <property type="entry name" value="DUF1904"/>
    <property type="match status" value="1"/>
</dbReference>
<keyword evidence="2" id="KW-1185">Reference proteome</keyword>
<evidence type="ECO:0000313" key="2">
    <source>
        <dbReference type="Proteomes" id="UP000315343"/>
    </source>
</evidence>
<dbReference type="OrthoDB" id="5587545at2"/>
<evidence type="ECO:0000313" key="1">
    <source>
        <dbReference type="EMBL" id="TWH78234.1"/>
    </source>
</evidence>
<proteinExistence type="predicted"/>
<dbReference type="InterPro" id="IPR015017">
    <property type="entry name" value="DUF1904"/>
</dbReference>
<dbReference type="EMBL" id="VLKH01000010">
    <property type="protein sequence ID" value="TWH78234.1"/>
    <property type="molecule type" value="Genomic_DNA"/>
</dbReference>
<dbReference type="Gene3D" id="3.30.429.10">
    <property type="entry name" value="Macrophage Migration Inhibitory Factor"/>
    <property type="match status" value="1"/>
</dbReference>
<gene>
    <name evidence="1" type="ORF">LY60_03076</name>
</gene>